<dbReference type="GO" id="GO:0046464">
    <property type="term" value="P:acylglycerol catabolic process"/>
    <property type="evidence" value="ECO:0007669"/>
    <property type="project" value="TreeGrafter"/>
</dbReference>
<evidence type="ECO:0000313" key="3">
    <source>
        <dbReference type="Proteomes" id="UP000613743"/>
    </source>
</evidence>
<feature type="domain" description="AB hydrolase-1" evidence="1">
    <location>
        <begin position="63"/>
        <end position="301"/>
    </location>
</feature>
<accession>A0A917N851</accession>
<protein>
    <submittedName>
        <fullName evidence="2">Lipase</fullName>
    </submittedName>
</protein>
<dbReference type="GO" id="GO:0016020">
    <property type="term" value="C:membrane"/>
    <property type="evidence" value="ECO:0007669"/>
    <property type="project" value="TreeGrafter"/>
</dbReference>
<dbReference type="Proteomes" id="UP000613743">
    <property type="component" value="Unassembled WGS sequence"/>
</dbReference>
<dbReference type="InterPro" id="IPR029058">
    <property type="entry name" value="AB_hydrolase_fold"/>
</dbReference>
<dbReference type="RefSeq" id="WP_188918622.1">
    <property type="nucleotide sequence ID" value="NZ_BMPZ01000002.1"/>
</dbReference>
<name>A0A917N851_9GAMM</name>
<comment type="caution">
    <text evidence="2">The sequence shown here is derived from an EMBL/GenBank/DDBJ whole genome shotgun (WGS) entry which is preliminary data.</text>
</comment>
<reference evidence="2" key="2">
    <citation type="submission" date="2020-09" db="EMBL/GenBank/DDBJ databases">
        <authorList>
            <person name="Sun Q."/>
            <person name="Ohkuma M."/>
        </authorList>
    </citation>
    <scope>NUCLEOTIDE SEQUENCE</scope>
    <source>
        <strain evidence="2">JCM 30804</strain>
    </source>
</reference>
<dbReference type="InterPro" id="IPR000073">
    <property type="entry name" value="AB_hydrolase_1"/>
</dbReference>
<reference evidence="2" key="1">
    <citation type="journal article" date="2014" name="Int. J. Syst. Evol. Microbiol.">
        <title>Complete genome sequence of Corynebacterium casei LMG S-19264T (=DSM 44701T), isolated from a smear-ripened cheese.</title>
        <authorList>
            <consortium name="US DOE Joint Genome Institute (JGI-PGF)"/>
            <person name="Walter F."/>
            <person name="Albersmeier A."/>
            <person name="Kalinowski J."/>
            <person name="Ruckert C."/>
        </authorList>
    </citation>
    <scope>NUCLEOTIDE SEQUENCE</scope>
    <source>
        <strain evidence="2">JCM 30804</strain>
    </source>
</reference>
<organism evidence="2 3">
    <name type="scientific">Shewanella gelidii</name>
    <dbReference type="NCBI Taxonomy" id="1642821"/>
    <lineage>
        <taxon>Bacteria</taxon>
        <taxon>Pseudomonadati</taxon>
        <taxon>Pseudomonadota</taxon>
        <taxon>Gammaproteobacteria</taxon>
        <taxon>Alteromonadales</taxon>
        <taxon>Shewanellaceae</taxon>
        <taxon>Shewanella</taxon>
    </lineage>
</organism>
<proteinExistence type="predicted"/>
<dbReference type="PANTHER" id="PTHR43798">
    <property type="entry name" value="MONOACYLGLYCEROL LIPASE"/>
    <property type="match status" value="1"/>
</dbReference>
<evidence type="ECO:0000313" key="2">
    <source>
        <dbReference type="EMBL" id="GGI75050.1"/>
    </source>
</evidence>
<dbReference type="PANTHER" id="PTHR43798:SF5">
    <property type="entry name" value="MONOACYLGLYCEROL LIPASE ABHD6"/>
    <property type="match status" value="1"/>
</dbReference>
<dbReference type="GO" id="GO:0047372">
    <property type="term" value="F:monoacylglycerol lipase activity"/>
    <property type="evidence" value="ECO:0007669"/>
    <property type="project" value="TreeGrafter"/>
</dbReference>
<dbReference type="InterPro" id="IPR050266">
    <property type="entry name" value="AB_hydrolase_sf"/>
</dbReference>
<dbReference type="Gene3D" id="3.40.50.1820">
    <property type="entry name" value="alpha/beta hydrolase"/>
    <property type="match status" value="1"/>
</dbReference>
<keyword evidence="3" id="KW-1185">Reference proteome</keyword>
<dbReference type="PRINTS" id="PR00111">
    <property type="entry name" value="ABHYDROLASE"/>
</dbReference>
<dbReference type="AlphaFoldDB" id="A0A917N851"/>
<dbReference type="Pfam" id="PF00561">
    <property type="entry name" value="Abhydrolase_1"/>
    <property type="match status" value="1"/>
</dbReference>
<dbReference type="EMBL" id="BMPZ01000002">
    <property type="protein sequence ID" value="GGI75050.1"/>
    <property type="molecule type" value="Genomic_DNA"/>
</dbReference>
<evidence type="ECO:0000259" key="1">
    <source>
        <dbReference type="Pfam" id="PF00561"/>
    </source>
</evidence>
<dbReference type="SUPFAM" id="SSF53474">
    <property type="entry name" value="alpha/beta-Hydrolases"/>
    <property type="match status" value="1"/>
</dbReference>
<gene>
    <name evidence="2" type="ORF">GCM10009332_10670</name>
</gene>
<sequence length="315" mass="34942">MKRNLAILLSGFILITTAAYALLPNSTLFKYLVHAERSLAGLELKRIHVDGLDIEYLRGGSGPTLVLLHGFGADKDNWNRIAGDLVNYFDVIAIDLPGFGNSTKHMALDYDVRSQIDRLKRIIDAFKLVKFNLAGSSMGGYIAGNFAAQYPSAVEHLWLISPFGVENSKISDMFTATQEGKHPVVLPRTESEFLQLFDFLFVEPPFVPSPIVNHLANKASQNAEINTKIFEQIHRMQNGEPHPDLPLDRALKNYRGPVLISWGSKDRILHVSGAMELKQVIPHAKLDITPNIGHLPMMESPSTTANSFLLFTAAL</sequence>